<dbReference type="AlphaFoldDB" id="A0AAD9FQD5"/>
<keyword evidence="7" id="KW-1185">Reference proteome</keyword>
<feature type="compositionally biased region" description="Basic and acidic residues" evidence="4">
    <location>
        <begin position="216"/>
        <end position="231"/>
    </location>
</feature>
<dbReference type="PANTHER" id="PTHR13495">
    <property type="entry name" value="NEFA-INTERACTING NUCLEAR PROTEIN NIP30"/>
    <property type="match status" value="1"/>
</dbReference>
<feature type="region of interest" description="Disordered" evidence="4">
    <location>
        <begin position="1"/>
        <end position="39"/>
    </location>
</feature>
<evidence type="ECO:0000256" key="1">
    <source>
        <dbReference type="ARBA" id="ARBA00004123"/>
    </source>
</evidence>
<dbReference type="PANTHER" id="PTHR13495:SF0">
    <property type="entry name" value="PSME3-INTERACTING PROTEIN"/>
    <property type="match status" value="1"/>
</dbReference>
<reference evidence="6" key="1">
    <citation type="submission" date="2023-02" db="EMBL/GenBank/DDBJ databases">
        <title>Identification and recombinant expression of a fungal hydrolase from Papiliotrema laurentii that hydrolyzes apple cutin and clears colloidal polyester polyurethane.</title>
        <authorList>
            <consortium name="DOE Joint Genome Institute"/>
            <person name="Roman V.A."/>
            <person name="Bojanowski C."/>
            <person name="Crable B.R."/>
            <person name="Wagner D.N."/>
            <person name="Hung C.S."/>
            <person name="Nadeau L.J."/>
            <person name="Schratz L."/>
            <person name="Haridas S."/>
            <person name="Pangilinan J."/>
            <person name="Lipzen A."/>
            <person name="Na H."/>
            <person name="Yan M."/>
            <person name="Ng V."/>
            <person name="Grigoriev I.V."/>
            <person name="Spatafora J.W."/>
            <person name="Barlow D."/>
            <person name="Biffinger J."/>
            <person name="Kelley-Loughnane N."/>
            <person name="Varaljay V.A."/>
            <person name="Crookes-Goodson W.J."/>
        </authorList>
    </citation>
    <scope>NUCLEOTIDE SEQUENCE</scope>
    <source>
        <strain evidence="6">5307AH</strain>
    </source>
</reference>
<dbReference type="InterPro" id="IPR019331">
    <property type="entry name" value="FAM192A/Fyv6_N"/>
</dbReference>
<feature type="region of interest" description="Disordered" evidence="4">
    <location>
        <begin position="141"/>
        <end position="231"/>
    </location>
</feature>
<evidence type="ECO:0000256" key="2">
    <source>
        <dbReference type="ARBA" id="ARBA00023242"/>
    </source>
</evidence>
<protein>
    <submittedName>
        <fullName evidence="6">N-terminal domain of NEFA-interacting nuclear protein NIP30-domain-containing protein</fullName>
    </submittedName>
</protein>
<feature type="compositionally biased region" description="Polar residues" evidence="4">
    <location>
        <begin position="1"/>
        <end position="27"/>
    </location>
</feature>
<dbReference type="Pfam" id="PF10187">
    <property type="entry name" value="FAM192A_Fyv6_N"/>
    <property type="match status" value="1"/>
</dbReference>
<comment type="subcellular location">
    <subcellularLocation>
        <location evidence="1">Nucleus</location>
    </subcellularLocation>
</comment>
<sequence>MENLSVDMSRSAMAQGSIASRFESQSAIDDAKERREQEWKEAYARLGQEAPEREEEPVHDGRTLYERLQTAQAMKDEEWETRLKLGNQFRGLHEEEFQFLSAEERKKQEAEAKWKAEEKRELAQYREQLAAKTAALEAAAPAVPTLTAPSSSAPKPRVVGKAVKKDVKSLMKGVVVKKKPKADPVKAPKADNSVPALPRSTQPPQSPPSALKAPKRPVEPEGESSDKKQKL</sequence>
<evidence type="ECO:0000256" key="4">
    <source>
        <dbReference type="SAM" id="MobiDB-lite"/>
    </source>
</evidence>
<accession>A0AAD9FQD5</accession>
<comment type="caution">
    <text evidence="6">The sequence shown here is derived from an EMBL/GenBank/DDBJ whole genome shotgun (WGS) entry which is preliminary data.</text>
</comment>
<keyword evidence="3" id="KW-0175">Coiled coil</keyword>
<evidence type="ECO:0000313" key="6">
    <source>
        <dbReference type="EMBL" id="KAK1922467.1"/>
    </source>
</evidence>
<dbReference type="InterPro" id="IPR039845">
    <property type="entry name" value="FAM192A"/>
</dbReference>
<feature type="domain" description="FAM192A/Fyv6 N-terminal" evidence="5">
    <location>
        <begin position="22"/>
        <end position="126"/>
    </location>
</feature>
<feature type="compositionally biased region" description="Basic and acidic residues" evidence="4">
    <location>
        <begin position="29"/>
        <end position="39"/>
    </location>
</feature>
<organism evidence="6 7">
    <name type="scientific">Papiliotrema laurentii</name>
    <name type="common">Cryptococcus laurentii</name>
    <dbReference type="NCBI Taxonomy" id="5418"/>
    <lineage>
        <taxon>Eukaryota</taxon>
        <taxon>Fungi</taxon>
        <taxon>Dikarya</taxon>
        <taxon>Basidiomycota</taxon>
        <taxon>Agaricomycotina</taxon>
        <taxon>Tremellomycetes</taxon>
        <taxon>Tremellales</taxon>
        <taxon>Rhynchogastremaceae</taxon>
        <taxon>Papiliotrema</taxon>
    </lineage>
</organism>
<gene>
    <name evidence="6" type="ORF">DB88DRAFT_495208</name>
</gene>
<dbReference type="Proteomes" id="UP001182556">
    <property type="component" value="Unassembled WGS sequence"/>
</dbReference>
<evidence type="ECO:0000259" key="5">
    <source>
        <dbReference type="Pfam" id="PF10187"/>
    </source>
</evidence>
<proteinExistence type="predicted"/>
<name>A0AAD9FQD5_PAPLA</name>
<evidence type="ECO:0000256" key="3">
    <source>
        <dbReference type="SAM" id="Coils"/>
    </source>
</evidence>
<feature type="coiled-coil region" evidence="3">
    <location>
        <begin position="100"/>
        <end position="135"/>
    </location>
</feature>
<keyword evidence="2" id="KW-0539">Nucleus</keyword>
<dbReference type="EMBL" id="JAODAN010000008">
    <property type="protein sequence ID" value="KAK1922467.1"/>
    <property type="molecule type" value="Genomic_DNA"/>
</dbReference>
<evidence type="ECO:0000313" key="7">
    <source>
        <dbReference type="Proteomes" id="UP001182556"/>
    </source>
</evidence>
<feature type="compositionally biased region" description="Low complexity" evidence="4">
    <location>
        <begin position="141"/>
        <end position="156"/>
    </location>
</feature>
<dbReference type="GO" id="GO:0005634">
    <property type="term" value="C:nucleus"/>
    <property type="evidence" value="ECO:0007669"/>
    <property type="project" value="UniProtKB-SubCell"/>
</dbReference>